<evidence type="ECO:0000313" key="3">
    <source>
        <dbReference type="WBParaSite" id="Gr19_v10_g2663.t1"/>
    </source>
</evidence>
<dbReference type="Proteomes" id="UP000887572">
    <property type="component" value="Unplaced"/>
</dbReference>
<keyword evidence="1" id="KW-0732">Signal</keyword>
<name>A0A914HLR8_GLORO</name>
<feature type="chain" id="PRO_5036880110" evidence="1">
    <location>
        <begin position="22"/>
        <end position="153"/>
    </location>
</feature>
<feature type="signal peptide" evidence="1">
    <location>
        <begin position="1"/>
        <end position="21"/>
    </location>
</feature>
<dbReference type="PROSITE" id="PS51257">
    <property type="entry name" value="PROKAR_LIPOPROTEIN"/>
    <property type="match status" value="1"/>
</dbReference>
<accession>A0A914HLR8</accession>
<dbReference type="WBParaSite" id="Gr19_v10_g2663.t1">
    <property type="protein sequence ID" value="Gr19_v10_g2663.t1"/>
    <property type="gene ID" value="Gr19_v10_g2663"/>
</dbReference>
<evidence type="ECO:0000256" key="1">
    <source>
        <dbReference type="SAM" id="SignalP"/>
    </source>
</evidence>
<protein>
    <submittedName>
        <fullName evidence="3">Uncharacterized protein</fullName>
    </submittedName>
</protein>
<reference evidence="3" key="1">
    <citation type="submission" date="2022-11" db="UniProtKB">
        <authorList>
            <consortium name="WormBaseParasite"/>
        </authorList>
    </citation>
    <scope>IDENTIFICATION</scope>
</reference>
<evidence type="ECO:0000313" key="2">
    <source>
        <dbReference type="Proteomes" id="UP000887572"/>
    </source>
</evidence>
<organism evidence="2 3">
    <name type="scientific">Globodera rostochiensis</name>
    <name type="common">Golden nematode worm</name>
    <name type="synonym">Heterodera rostochiensis</name>
    <dbReference type="NCBI Taxonomy" id="31243"/>
    <lineage>
        <taxon>Eukaryota</taxon>
        <taxon>Metazoa</taxon>
        <taxon>Ecdysozoa</taxon>
        <taxon>Nematoda</taxon>
        <taxon>Chromadorea</taxon>
        <taxon>Rhabditida</taxon>
        <taxon>Tylenchina</taxon>
        <taxon>Tylenchomorpha</taxon>
        <taxon>Tylenchoidea</taxon>
        <taxon>Heteroderidae</taxon>
        <taxon>Heteroderinae</taxon>
        <taxon>Globodera</taxon>
    </lineage>
</organism>
<keyword evidence="2" id="KW-1185">Reference proteome</keyword>
<dbReference type="AlphaFoldDB" id="A0A914HLR8"/>
<proteinExistence type="predicted"/>
<sequence length="153" mass="16982">MTASSRLILIVWLLLPSVVWSQCPYQGWTVSGSCQMTGYCLDPREQCFSASVCCRISDQQYTPTTKQNPKTGVMETNYCPIGSYRDRGCTTFCWTPNQVCVNKQDCCVKTNIPTMNNNNNPYNPGTSNSCIQGSCPLSMCQDGSKCPPNKFVN</sequence>